<gene>
    <name evidence="3" type="ORF">UFOVP1307_177</name>
    <name evidence="1" type="ORF">UFOVP651_169</name>
    <name evidence="2" type="ORF">UFOVP902_25</name>
</gene>
<evidence type="ECO:0000313" key="2">
    <source>
        <dbReference type="EMBL" id="CAB4170449.1"/>
    </source>
</evidence>
<protein>
    <submittedName>
        <fullName evidence="1">Uncharacterized protein</fullName>
    </submittedName>
</protein>
<evidence type="ECO:0000313" key="3">
    <source>
        <dbReference type="EMBL" id="CAB4198613.1"/>
    </source>
</evidence>
<organism evidence="1">
    <name type="scientific">uncultured Caudovirales phage</name>
    <dbReference type="NCBI Taxonomy" id="2100421"/>
    <lineage>
        <taxon>Viruses</taxon>
        <taxon>Duplodnaviria</taxon>
        <taxon>Heunggongvirae</taxon>
        <taxon>Uroviricota</taxon>
        <taxon>Caudoviricetes</taxon>
        <taxon>Peduoviridae</taxon>
        <taxon>Maltschvirus</taxon>
        <taxon>Maltschvirus maltsch</taxon>
    </lineage>
</organism>
<proteinExistence type="predicted"/>
<evidence type="ECO:0000313" key="1">
    <source>
        <dbReference type="EMBL" id="CAB4155274.1"/>
    </source>
</evidence>
<dbReference type="EMBL" id="LR796625">
    <property type="protein sequence ID" value="CAB4155274.1"/>
    <property type="molecule type" value="Genomic_DNA"/>
</dbReference>
<accession>A0A6J5NIT1</accession>
<sequence length="81" mass="9396">MTAEQFTYWLQGFMELTTMNHLTTTQFQIVKDHLDLVFDKKTPDRNTVGWTPDWPVLPGTTTPVFPYSYPTTTDPRPTILC</sequence>
<reference evidence="1" key="1">
    <citation type="submission" date="2020-04" db="EMBL/GenBank/DDBJ databases">
        <authorList>
            <person name="Chiriac C."/>
            <person name="Salcher M."/>
            <person name="Ghai R."/>
            <person name="Kavagutti S V."/>
        </authorList>
    </citation>
    <scope>NUCLEOTIDE SEQUENCE</scope>
</reference>
<name>A0A6J5NIT1_9CAUD</name>
<dbReference type="EMBL" id="LR797270">
    <property type="protein sequence ID" value="CAB4198613.1"/>
    <property type="molecule type" value="Genomic_DNA"/>
</dbReference>
<dbReference type="EMBL" id="LR796859">
    <property type="protein sequence ID" value="CAB4170449.1"/>
    <property type="molecule type" value="Genomic_DNA"/>
</dbReference>